<name>A0A409X8D9_PSICY</name>
<evidence type="ECO:0000313" key="2">
    <source>
        <dbReference type="EMBL" id="PPQ87032.1"/>
    </source>
</evidence>
<protein>
    <submittedName>
        <fullName evidence="2">Uncharacterized protein</fullName>
    </submittedName>
</protein>
<feature type="region of interest" description="Disordered" evidence="1">
    <location>
        <begin position="233"/>
        <end position="261"/>
    </location>
</feature>
<reference evidence="2 3" key="1">
    <citation type="journal article" date="2018" name="Evol. Lett.">
        <title>Horizontal gene cluster transfer increased hallucinogenic mushroom diversity.</title>
        <authorList>
            <person name="Reynolds H.T."/>
            <person name="Vijayakumar V."/>
            <person name="Gluck-Thaler E."/>
            <person name="Korotkin H.B."/>
            <person name="Matheny P.B."/>
            <person name="Slot J.C."/>
        </authorList>
    </citation>
    <scope>NUCLEOTIDE SEQUENCE [LARGE SCALE GENOMIC DNA]</scope>
    <source>
        <strain evidence="2 3">2631</strain>
    </source>
</reference>
<dbReference type="EMBL" id="NHYD01002390">
    <property type="protein sequence ID" value="PPQ87032.1"/>
    <property type="molecule type" value="Genomic_DNA"/>
</dbReference>
<dbReference type="Proteomes" id="UP000283269">
    <property type="component" value="Unassembled WGS sequence"/>
</dbReference>
<keyword evidence="3" id="KW-1185">Reference proteome</keyword>
<feature type="region of interest" description="Disordered" evidence="1">
    <location>
        <begin position="503"/>
        <end position="522"/>
    </location>
</feature>
<dbReference type="OrthoDB" id="3071540at2759"/>
<feature type="compositionally biased region" description="Basic and acidic residues" evidence="1">
    <location>
        <begin position="12"/>
        <end position="22"/>
    </location>
</feature>
<feature type="region of interest" description="Disordered" evidence="1">
    <location>
        <begin position="330"/>
        <end position="371"/>
    </location>
</feature>
<evidence type="ECO:0000313" key="3">
    <source>
        <dbReference type="Proteomes" id="UP000283269"/>
    </source>
</evidence>
<gene>
    <name evidence="2" type="ORF">CVT25_000009</name>
</gene>
<organism evidence="2 3">
    <name type="scientific">Psilocybe cyanescens</name>
    <dbReference type="NCBI Taxonomy" id="93625"/>
    <lineage>
        <taxon>Eukaryota</taxon>
        <taxon>Fungi</taxon>
        <taxon>Dikarya</taxon>
        <taxon>Basidiomycota</taxon>
        <taxon>Agaricomycotina</taxon>
        <taxon>Agaricomycetes</taxon>
        <taxon>Agaricomycetidae</taxon>
        <taxon>Agaricales</taxon>
        <taxon>Agaricineae</taxon>
        <taxon>Strophariaceae</taxon>
        <taxon>Psilocybe</taxon>
    </lineage>
</organism>
<evidence type="ECO:0000256" key="1">
    <source>
        <dbReference type="SAM" id="MobiDB-lite"/>
    </source>
</evidence>
<sequence length="706" mass="77044">MVKLGPKLPPPTRRELARQEKEAKRAAQIANGLYPAQLGEPREHLALLLAKKTRSKRLETSALEHSWKRWEKNQKRAQARRLAKTLKENISVDGYYSSLPLAPLLLIFFYRPFMLRSQGYGDTSQSAPSIANEGQDNLKVQTIRDDSVEVRIPDLDSTSSEIQGIPMDFHECPLGSETGELSFMSLTGTSLSLSSSEYPEILESPSVSMLPYTSNTPRLGVNIPTGDFWTESNAVSSSSPNVRERNKTAKITPPTQTQGNQAVGKSIDLPVLSSQVPPDVLSQISSLRKPRTVMNAAMTPPRLSSRKGSASSFIFSEPLNLSKYSNRSAASASGRFQKPNSNSPGNVVPSGQRLDTAPNTGLFRGLNSTPRPRVSAYLHPRSLSSADQTVLAKSKDRMYDINDWNSNHVTWRPPAAPSKDAHSGTGYIFGTITAPASLVKQNAKGSPKADSEVLTVEAVSNNVPGQQTQLPASITKLAKPFEPPPAKEQILQELSRNMIANQPESQRNTNPNPTHNPVLNQTVQKHDPFSSDVADAGASVDTQHANPSVISSESGPVVQDETDVAAVLAPAACIIQDKKSKVVQKDEADETEKGLRKNLFNIQPTLKAKLRPSARENGNQQYVTAVKYPDTPPNSWSGIVPPASTPATRSPLIFAMGLPSPLWSRSNVLPRHVSDTNPEAGTSRGFVSALKWVFRKTFGYFWQRRG</sequence>
<proteinExistence type="predicted"/>
<comment type="caution">
    <text evidence="2">The sequence shown here is derived from an EMBL/GenBank/DDBJ whole genome shotgun (WGS) entry which is preliminary data.</text>
</comment>
<dbReference type="AlphaFoldDB" id="A0A409X8D9"/>
<dbReference type="InParanoid" id="A0A409X8D9"/>
<feature type="region of interest" description="Disordered" evidence="1">
    <location>
        <begin position="1"/>
        <end position="22"/>
    </location>
</feature>
<accession>A0A409X8D9</accession>